<feature type="domain" description="TIR" evidence="3">
    <location>
        <begin position="21"/>
        <end position="151"/>
    </location>
</feature>
<dbReference type="PROSITE" id="PS50104">
    <property type="entry name" value="TIR"/>
    <property type="match status" value="1"/>
</dbReference>
<organism evidence="4 5">
    <name type="scientific">Pseudofrankia asymbiotica</name>
    <dbReference type="NCBI Taxonomy" id="1834516"/>
    <lineage>
        <taxon>Bacteria</taxon>
        <taxon>Bacillati</taxon>
        <taxon>Actinomycetota</taxon>
        <taxon>Actinomycetes</taxon>
        <taxon>Frankiales</taxon>
        <taxon>Frankiaceae</taxon>
        <taxon>Pseudofrankia</taxon>
    </lineage>
</organism>
<evidence type="ECO:0000256" key="1">
    <source>
        <dbReference type="SAM" id="MobiDB-lite"/>
    </source>
</evidence>
<keyword evidence="2" id="KW-0472">Membrane</keyword>
<feature type="transmembrane region" description="Helical" evidence="2">
    <location>
        <begin position="599"/>
        <end position="620"/>
    </location>
</feature>
<proteinExistence type="predicted"/>
<dbReference type="GO" id="GO:0007165">
    <property type="term" value="P:signal transduction"/>
    <property type="evidence" value="ECO:0007669"/>
    <property type="project" value="InterPro"/>
</dbReference>
<feature type="region of interest" description="Disordered" evidence="1">
    <location>
        <begin position="147"/>
        <end position="222"/>
    </location>
</feature>
<keyword evidence="5" id="KW-1185">Reference proteome</keyword>
<accession>A0A1V2HZW0</accession>
<dbReference type="InterPro" id="IPR035897">
    <property type="entry name" value="Toll_tir_struct_dom_sf"/>
</dbReference>
<dbReference type="Pfam" id="PF12770">
    <property type="entry name" value="CHAT"/>
    <property type="match status" value="1"/>
</dbReference>
<sequence length="776" mass="83752">MSTPAEGEESDRRRPRPAAPGRTQFFIANAEADRDWADWISWQLESAGYSLTNPGWQAVAGMNLLDVIDKALRHAERTIAVVSETYLHSDGEQVGRSVPGDRAGVRNAVIPIRVENVPMTGLFENVTSIDLFDVTAQEAEKRLPTGIAQALKGNARPTAKPRFPGRKPAFPGTPSTDHPQRRPAARRSADPPAEAVPRPSKEPQRQPRPSPAPTRPPAPVDAHVRTYRDFEMVLRRDDDDHYLLRYTDPRRGVWTAPVTLRSSSPELTRFLSHLASPRRSSTGRLGDAENEAREFGSALFTSLFHDEVRSALRASRRAAESAGAGLRIRLRLEACPELSDLPWEFMFGEEDGGFLALSEWTPLVRGLNGARVPPPLAVAGPLRLLVHVASPVDYHRVDAAAEVRRLSRALRASHAHGYPVEVSKTSGGTLEDLQDALRDGTYHVFHYIGHGVRGDDATGDGHLVFEGANRLARAVSGTELAQLLGDHRTLRLAVLNACEGARATSADPFAGVAQALIRQGVPAAVAMQFEVTDAASVVFAREFYETIAAGLPVEASVTAARKALRSSDGVLWGTPVLHLKAGVNEIFSITRQRPRPRRAILAAGVACAMLAVAVGAYFLLGGPHGRSAGPHPAAPTLSDLRVEQTRVDSTGTVRVRTLSTAVFIRWLQKGRSSSGQRVEAVAEIFRPDGASELRPLTEPLNENDATGSENDPIEWRATFAGAPADANKVIITIVLADPDTENAIKAAREGGTPLRSELTNGLGSSLQVTLTLAPDS</sequence>
<dbReference type="OrthoDB" id="8253226at2"/>
<name>A0A1V2HZW0_9ACTN</name>
<comment type="caution">
    <text evidence="4">The sequence shown here is derived from an EMBL/GenBank/DDBJ whole genome shotgun (WGS) entry which is preliminary data.</text>
</comment>
<dbReference type="Gene3D" id="3.40.50.10140">
    <property type="entry name" value="Toll/interleukin-1 receptor homology (TIR) domain"/>
    <property type="match status" value="1"/>
</dbReference>
<dbReference type="Pfam" id="PF13676">
    <property type="entry name" value="TIR_2"/>
    <property type="match status" value="1"/>
</dbReference>
<evidence type="ECO:0000259" key="3">
    <source>
        <dbReference type="PROSITE" id="PS50104"/>
    </source>
</evidence>
<keyword evidence="2" id="KW-0812">Transmembrane</keyword>
<dbReference type="SUPFAM" id="SSF52200">
    <property type="entry name" value="Toll/Interleukin receptor TIR domain"/>
    <property type="match status" value="1"/>
</dbReference>
<evidence type="ECO:0000313" key="4">
    <source>
        <dbReference type="EMBL" id="ONH22363.1"/>
    </source>
</evidence>
<feature type="region of interest" description="Disordered" evidence="1">
    <location>
        <begin position="1"/>
        <end position="21"/>
    </location>
</feature>
<dbReference type="InterPro" id="IPR000157">
    <property type="entry name" value="TIR_dom"/>
</dbReference>
<dbReference type="Proteomes" id="UP000188929">
    <property type="component" value="Unassembled WGS sequence"/>
</dbReference>
<feature type="compositionally biased region" description="Pro residues" evidence="1">
    <location>
        <begin position="206"/>
        <end position="219"/>
    </location>
</feature>
<keyword evidence="2" id="KW-1133">Transmembrane helix</keyword>
<gene>
    <name evidence="4" type="ORF">BL253_35925</name>
</gene>
<dbReference type="STRING" id="1834516.BL253_35925"/>
<dbReference type="RefSeq" id="WP_076822504.1">
    <property type="nucleotide sequence ID" value="NZ_MOMC01000110.1"/>
</dbReference>
<dbReference type="InterPro" id="IPR024983">
    <property type="entry name" value="CHAT_dom"/>
</dbReference>
<dbReference type="AlphaFoldDB" id="A0A1V2HZW0"/>
<reference evidence="5" key="1">
    <citation type="submission" date="2016-10" db="EMBL/GenBank/DDBJ databases">
        <title>Frankia sp. NRRL B-16386 Genome sequencing.</title>
        <authorList>
            <person name="Ghodhbane-Gtari F."/>
            <person name="Swanson E."/>
            <person name="Gueddou A."/>
            <person name="Hezbri K."/>
            <person name="Ktari K."/>
            <person name="Nouioui I."/>
            <person name="Morris K."/>
            <person name="Simpson S."/>
            <person name="Abebe-Akele F."/>
            <person name="Thomas K."/>
            <person name="Gtari M."/>
            <person name="Tisa L.S."/>
        </authorList>
    </citation>
    <scope>NUCLEOTIDE SEQUENCE [LARGE SCALE GENOMIC DNA]</scope>
    <source>
        <strain evidence="5">NRRL B-16386</strain>
    </source>
</reference>
<evidence type="ECO:0000256" key="2">
    <source>
        <dbReference type="SAM" id="Phobius"/>
    </source>
</evidence>
<protein>
    <recommendedName>
        <fullName evidence="3">TIR domain-containing protein</fullName>
    </recommendedName>
</protein>
<evidence type="ECO:0000313" key="5">
    <source>
        <dbReference type="Proteomes" id="UP000188929"/>
    </source>
</evidence>
<dbReference type="EMBL" id="MOMC01000110">
    <property type="protein sequence ID" value="ONH22363.1"/>
    <property type="molecule type" value="Genomic_DNA"/>
</dbReference>